<reference evidence="11 12" key="1">
    <citation type="journal article" date="2012" name="FEBS Lett.">
        <title>Anammox organism KSU-1 expresses a NirK-type copper-containing nitrite reductase instead of a NirS-type with cytochrome cd1.</title>
        <authorList>
            <person name="Hira D."/>
            <person name="Toh H."/>
            <person name="Migita C.T."/>
            <person name="Okubo H."/>
            <person name="Nishiyama T."/>
            <person name="Hattori M."/>
            <person name="Furukawa K."/>
            <person name="Fujii T."/>
        </authorList>
    </citation>
    <scope>NUCLEOTIDE SEQUENCE [LARGE SCALE GENOMIC DNA]</scope>
</reference>
<feature type="domain" description="T2SS protein K first SAM-like" evidence="10">
    <location>
        <begin position="107"/>
        <end position="204"/>
    </location>
</feature>
<keyword evidence="3" id="KW-0813">Transport</keyword>
<evidence type="ECO:0000256" key="9">
    <source>
        <dbReference type="ARBA" id="ARBA00023136"/>
    </source>
</evidence>
<keyword evidence="5" id="KW-0997">Cell inner membrane</keyword>
<organism evidence="11 12">
    <name type="scientific">Candidatus Jettenia caeni</name>
    <dbReference type="NCBI Taxonomy" id="247490"/>
    <lineage>
        <taxon>Bacteria</taxon>
        <taxon>Pseudomonadati</taxon>
        <taxon>Planctomycetota</taxon>
        <taxon>Candidatus Brocadiia</taxon>
        <taxon>Candidatus Brocadiales</taxon>
        <taxon>Candidatus Brocadiaceae</taxon>
        <taxon>Candidatus Jettenia</taxon>
    </lineage>
</organism>
<evidence type="ECO:0000256" key="7">
    <source>
        <dbReference type="ARBA" id="ARBA00022927"/>
    </source>
</evidence>
<evidence type="ECO:0000256" key="5">
    <source>
        <dbReference type="ARBA" id="ARBA00022519"/>
    </source>
</evidence>
<dbReference type="AlphaFoldDB" id="I3IQK5"/>
<name>I3IQK5_9BACT</name>
<dbReference type="PANTHER" id="PTHR38831">
    <property type="entry name" value="TYPE II SECRETION SYSTEM PROTEIN K"/>
    <property type="match status" value="1"/>
</dbReference>
<evidence type="ECO:0000313" key="12">
    <source>
        <dbReference type="Proteomes" id="UP000002985"/>
    </source>
</evidence>
<accession>I3IQK5</accession>
<dbReference type="GO" id="GO:0009306">
    <property type="term" value="P:protein secretion"/>
    <property type="evidence" value="ECO:0007669"/>
    <property type="project" value="InterPro"/>
</dbReference>
<dbReference type="Gene3D" id="1.10.40.60">
    <property type="entry name" value="EpsJ-like"/>
    <property type="match status" value="2"/>
</dbReference>
<evidence type="ECO:0000256" key="3">
    <source>
        <dbReference type="ARBA" id="ARBA00022448"/>
    </source>
</evidence>
<evidence type="ECO:0000256" key="4">
    <source>
        <dbReference type="ARBA" id="ARBA00022475"/>
    </source>
</evidence>
<evidence type="ECO:0000256" key="6">
    <source>
        <dbReference type="ARBA" id="ARBA00022692"/>
    </source>
</evidence>
<sequence>MGFVALSFTRNTSVAIKTEITSTERIKNIYAARGACIYATRMLVGTGIEEKDTGDKDVKKIKGNRLLYDNKKNKNIAGRRPWKPRSRPYSVKIGERNCDVFISDESGKININKITDDTKDTFVKFLTFCKLDILTAETITDSLLDWLDKDDLHHINGAEKDYYSSLPDPYEPKNGSFESIEEMALVKGVTPHIFEMIREHLTIYGAGKINVNFASREVFSSVPMFTSEIAEAIIQFRKKWGSVKRIDSLKDLLSQFGIVGKDYQKILNYLTISDSNYMTIYAIASSDKIKNSYKIVIQKSLDNCKVIAAYP</sequence>
<dbReference type="STRING" id="247490.KSU1_D0691"/>
<dbReference type="SUPFAM" id="SSF158544">
    <property type="entry name" value="GspK insert domain-like"/>
    <property type="match status" value="1"/>
</dbReference>
<dbReference type="InterPro" id="IPR038072">
    <property type="entry name" value="GspK_central_sf"/>
</dbReference>
<comment type="similarity">
    <text evidence="2">Belongs to the GSP K family.</text>
</comment>
<evidence type="ECO:0000256" key="8">
    <source>
        <dbReference type="ARBA" id="ARBA00022989"/>
    </source>
</evidence>
<keyword evidence="4" id="KW-1003">Cell membrane</keyword>
<keyword evidence="12" id="KW-1185">Reference proteome</keyword>
<keyword evidence="8" id="KW-1133">Transmembrane helix</keyword>
<dbReference type="SUPFAM" id="SSF47781">
    <property type="entry name" value="RuvA domain 2-like"/>
    <property type="match status" value="1"/>
</dbReference>
<dbReference type="eggNOG" id="COG3156">
    <property type="taxonomic scope" value="Bacteria"/>
</dbReference>
<evidence type="ECO:0000256" key="1">
    <source>
        <dbReference type="ARBA" id="ARBA00004533"/>
    </source>
</evidence>
<dbReference type="GO" id="GO:0005886">
    <property type="term" value="C:plasma membrane"/>
    <property type="evidence" value="ECO:0007669"/>
    <property type="project" value="UniProtKB-SubCell"/>
</dbReference>
<protein>
    <submittedName>
        <fullName evidence="11">Secretory pathway protein</fullName>
    </submittedName>
</protein>
<evidence type="ECO:0000256" key="2">
    <source>
        <dbReference type="ARBA" id="ARBA00007246"/>
    </source>
</evidence>
<dbReference type="InterPro" id="IPR049031">
    <property type="entry name" value="T2SSK_SAM-like_1st"/>
</dbReference>
<keyword evidence="6" id="KW-0812">Transmembrane</keyword>
<comment type="subcellular location">
    <subcellularLocation>
        <location evidence="1">Cell inner membrane</location>
    </subcellularLocation>
</comment>
<evidence type="ECO:0000259" key="10">
    <source>
        <dbReference type="Pfam" id="PF21687"/>
    </source>
</evidence>
<evidence type="ECO:0000313" key="11">
    <source>
        <dbReference type="EMBL" id="GAB64000.1"/>
    </source>
</evidence>
<dbReference type="PANTHER" id="PTHR38831:SF2">
    <property type="entry name" value="TYPE II SECRETION SYSTEM PROTEIN K"/>
    <property type="match status" value="1"/>
</dbReference>
<keyword evidence="9" id="KW-0472">Membrane</keyword>
<dbReference type="EMBL" id="BAFH01000004">
    <property type="protein sequence ID" value="GAB64000.1"/>
    <property type="molecule type" value="Genomic_DNA"/>
</dbReference>
<dbReference type="Pfam" id="PF21687">
    <property type="entry name" value="T2SSK_1st"/>
    <property type="match status" value="1"/>
</dbReference>
<proteinExistence type="inferred from homology"/>
<dbReference type="Proteomes" id="UP000002985">
    <property type="component" value="Unassembled WGS sequence"/>
</dbReference>
<dbReference type="InterPro" id="IPR010994">
    <property type="entry name" value="RuvA_2-like"/>
</dbReference>
<dbReference type="Pfam" id="PF12836">
    <property type="entry name" value="HHH_3"/>
    <property type="match status" value="1"/>
</dbReference>
<dbReference type="Gene3D" id="3.30.1300.30">
    <property type="entry name" value="GSPII I/J protein-like"/>
    <property type="match status" value="1"/>
</dbReference>
<gene>
    <name evidence="11" type="ORF">KSU1_D0691</name>
</gene>
<dbReference type="InterPro" id="IPR005628">
    <property type="entry name" value="GspK"/>
</dbReference>
<comment type="caution">
    <text evidence="11">The sequence shown here is derived from an EMBL/GenBank/DDBJ whole genome shotgun (WGS) entry which is preliminary data.</text>
</comment>
<keyword evidence="7" id="KW-0653">Protein transport</keyword>